<dbReference type="PANTHER" id="PTHR47718">
    <property type="entry name" value="OS01G0519700 PROTEIN"/>
    <property type="match status" value="1"/>
</dbReference>
<dbReference type="Pfam" id="PF10551">
    <property type="entry name" value="MULE"/>
    <property type="match status" value="1"/>
</dbReference>
<dbReference type="InterPro" id="IPR018289">
    <property type="entry name" value="MULE_transposase_dom"/>
</dbReference>
<gene>
    <name evidence="2" type="ORF">OLEA9_A118291</name>
</gene>
<comment type="caution">
    <text evidence="2">The sequence shown here is derived from an EMBL/GenBank/DDBJ whole genome shotgun (WGS) entry which is preliminary data.</text>
</comment>
<dbReference type="Proteomes" id="UP000594638">
    <property type="component" value="Unassembled WGS sequence"/>
</dbReference>
<dbReference type="PANTHER" id="PTHR47718:SF13">
    <property type="entry name" value="OS09G0290500 PROTEIN"/>
    <property type="match status" value="1"/>
</dbReference>
<proteinExistence type="predicted"/>
<accession>A0A8S0TBM1</accession>
<evidence type="ECO:0000313" key="2">
    <source>
        <dbReference type="EMBL" id="CAA3001999.1"/>
    </source>
</evidence>
<evidence type="ECO:0000259" key="1">
    <source>
        <dbReference type="Pfam" id="PF10551"/>
    </source>
</evidence>
<dbReference type="EMBL" id="CACTIH010005800">
    <property type="protein sequence ID" value="CAA3001999.1"/>
    <property type="molecule type" value="Genomic_DNA"/>
</dbReference>
<name>A0A8S0TBM1_OLEEU</name>
<dbReference type="AlphaFoldDB" id="A0A8S0TBM1"/>
<evidence type="ECO:0000313" key="3">
    <source>
        <dbReference type="Proteomes" id="UP000594638"/>
    </source>
</evidence>
<dbReference type="Gramene" id="OE9A118291T1">
    <property type="protein sequence ID" value="OE9A118291C1"/>
    <property type="gene ID" value="OE9A118291"/>
</dbReference>
<organism evidence="2 3">
    <name type="scientific">Olea europaea subsp. europaea</name>
    <dbReference type="NCBI Taxonomy" id="158383"/>
    <lineage>
        <taxon>Eukaryota</taxon>
        <taxon>Viridiplantae</taxon>
        <taxon>Streptophyta</taxon>
        <taxon>Embryophyta</taxon>
        <taxon>Tracheophyta</taxon>
        <taxon>Spermatophyta</taxon>
        <taxon>Magnoliopsida</taxon>
        <taxon>eudicotyledons</taxon>
        <taxon>Gunneridae</taxon>
        <taxon>Pentapetalae</taxon>
        <taxon>asterids</taxon>
        <taxon>lamiids</taxon>
        <taxon>Lamiales</taxon>
        <taxon>Oleaceae</taxon>
        <taxon>Oleeae</taxon>
        <taxon>Olea</taxon>
    </lineage>
</organism>
<sequence>MHKSYNSTVVEASCFDNMTYVEKDCINFIDKVRRLRLGQGGTTAIQAYFSKMQARSPSFFFNMDLNEECRLRNVFWANNRSREACKEFGDVVTFDTTYLTNKHDMSFAPFVGVNHHGQSTLLGCGLVSNEDTNTFVWLFRTWLKCMNGKAPDGIITDQDRAMQNAIEIVSRTLNTDGACGTY</sequence>
<keyword evidence="3" id="KW-1185">Reference proteome</keyword>
<protein>
    <recommendedName>
        <fullName evidence="1">MULE transposase domain-containing protein</fullName>
    </recommendedName>
</protein>
<dbReference type="OrthoDB" id="2402896at2759"/>
<feature type="domain" description="MULE transposase" evidence="1">
    <location>
        <begin position="91"/>
        <end position="169"/>
    </location>
</feature>
<reference evidence="2 3" key="1">
    <citation type="submission" date="2019-12" db="EMBL/GenBank/DDBJ databases">
        <authorList>
            <person name="Alioto T."/>
            <person name="Alioto T."/>
            <person name="Gomez Garrido J."/>
        </authorList>
    </citation>
    <scope>NUCLEOTIDE SEQUENCE [LARGE SCALE GENOMIC DNA]</scope>
</reference>